<name>A0A3B6A388_WHEAT</name>
<evidence type="ECO:0000259" key="11">
    <source>
        <dbReference type="PROSITE" id="PS50011"/>
    </source>
</evidence>
<dbReference type="EC" id="2.7.11.1" evidence="1"/>
<evidence type="ECO:0000313" key="12">
    <source>
        <dbReference type="EnsemblPlants" id="TraesCS1D02G423700.1"/>
    </source>
</evidence>
<evidence type="ECO:0000256" key="8">
    <source>
        <dbReference type="ARBA" id="ARBA00048679"/>
    </source>
</evidence>
<dbReference type="FunFam" id="1.10.510.10:FF:001023">
    <property type="entry name" value="Os07g0541700 protein"/>
    <property type="match status" value="1"/>
</dbReference>
<evidence type="ECO:0000256" key="1">
    <source>
        <dbReference type="ARBA" id="ARBA00012513"/>
    </source>
</evidence>
<accession>A0A3B6A388</accession>
<dbReference type="PROSITE" id="PS50011">
    <property type="entry name" value="PROTEIN_KINASE_DOM"/>
    <property type="match status" value="1"/>
</dbReference>
<dbReference type="SMR" id="A0A3B6A388"/>
<keyword evidence="4 9" id="KW-0547">Nucleotide-binding</keyword>
<proteinExistence type="inferred from homology"/>
<keyword evidence="5" id="KW-0418">Kinase</keyword>
<dbReference type="Gramene" id="TraesCS1D02G423700.1">
    <property type="protein sequence ID" value="TraesCS1D02G423700.1"/>
    <property type="gene ID" value="TraesCS1D02G423700"/>
</dbReference>
<keyword evidence="13" id="KW-1185">Reference proteome</keyword>
<evidence type="ECO:0000256" key="9">
    <source>
        <dbReference type="PROSITE-ProRule" id="PRU10141"/>
    </source>
</evidence>
<dbReference type="Gene3D" id="1.10.510.10">
    <property type="entry name" value="Transferase(Phosphotransferase) domain 1"/>
    <property type="match status" value="1"/>
</dbReference>
<dbReference type="STRING" id="4565.A0A3B6A388"/>
<dbReference type="SMART" id="SM00220">
    <property type="entry name" value="S_TKc"/>
    <property type="match status" value="1"/>
</dbReference>
<dbReference type="AlphaFoldDB" id="A0A3B6A388"/>
<dbReference type="InterPro" id="IPR011009">
    <property type="entry name" value="Kinase-like_dom_sf"/>
</dbReference>
<dbReference type="InterPro" id="IPR017441">
    <property type="entry name" value="Protein_kinase_ATP_BS"/>
</dbReference>
<keyword evidence="3" id="KW-0808">Transferase</keyword>
<sequence length="330" mass="37453">MDDDQARELEALEGVFSDPSAESIKLSYGLLKLITKKFSNEIGRGGFGVVYKGDLKTGAVAVKMSNAYKVTDKQFMDEIKCLKGANHKNIVRFLGYCADTQEETMPLDGTFVMAGQRNRLLCFEYVPNGNIRQYLEQDKSHENHWPTRYQLIRGICEGLQYLHDNKINHRDLKPENIMLDAHMEAKITDFGLSRFLDQGQSKMITQNICGTPRYIAPEIIDKGEISFKSDIYALGIIIIELLVGMKMISLESLDESLNLLFCPRARMCAKIARNCTNAKRDNRPTISEVICDLDELESMIPKSFINQVCLIKSKLLLQYINSHLQSSLVH</sequence>
<comment type="catalytic activity">
    <reaction evidence="8">
        <text>L-seryl-[protein] + ATP = O-phospho-L-seryl-[protein] + ADP + H(+)</text>
        <dbReference type="Rhea" id="RHEA:17989"/>
        <dbReference type="Rhea" id="RHEA-COMP:9863"/>
        <dbReference type="Rhea" id="RHEA-COMP:11604"/>
        <dbReference type="ChEBI" id="CHEBI:15378"/>
        <dbReference type="ChEBI" id="CHEBI:29999"/>
        <dbReference type="ChEBI" id="CHEBI:30616"/>
        <dbReference type="ChEBI" id="CHEBI:83421"/>
        <dbReference type="ChEBI" id="CHEBI:456216"/>
        <dbReference type="EC" id="2.7.11.1"/>
    </reaction>
</comment>
<reference evidence="12" key="2">
    <citation type="submission" date="2018-10" db="UniProtKB">
        <authorList>
            <consortium name="EnsemblPlants"/>
        </authorList>
    </citation>
    <scope>IDENTIFICATION</scope>
</reference>
<dbReference type="PANTHER" id="PTHR45707:SF43">
    <property type="entry name" value="PROTEIN KINASE DOMAIN-CONTAINING PROTEIN"/>
    <property type="match status" value="1"/>
</dbReference>
<evidence type="ECO:0000256" key="4">
    <source>
        <dbReference type="ARBA" id="ARBA00022741"/>
    </source>
</evidence>
<evidence type="ECO:0000256" key="6">
    <source>
        <dbReference type="ARBA" id="ARBA00022840"/>
    </source>
</evidence>
<dbReference type="GO" id="GO:0005524">
    <property type="term" value="F:ATP binding"/>
    <property type="evidence" value="ECO:0007669"/>
    <property type="project" value="UniProtKB-UniRule"/>
</dbReference>
<dbReference type="OMA" id="FMDEIKC"/>
<comment type="similarity">
    <text evidence="10">Belongs to the protein kinase superfamily.</text>
</comment>
<dbReference type="PANTHER" id="PTHR45707">
    <property type="entry name" value="C2 CALCIUM/LIPID-BINDING PLANT PHOSPHORIBOSYLTRANSFERASE FAMILY PROTEIN"/>
    <property type="match status" value="1"/>
</dbReference>
<evidence type="ECO:0000256" key="2">
    <source>
        <dbReference type="ARBA" id="ARBA00022527"/>
    </source>
</evidence>
<organism evidence="12">
    <name type="scientific">Triticum aestivum</name>
    <name type="common">Wheat</name>
    <dbReference type="NCBI Taxonomy" id="4565"/>
    <lineage>
        <taxon>Eukaryota</taxon>
        <taxon>Viridiplantae</taxon>
        <taxon>Streptophyta</taxon>
        <taxon>Embryophyta</taxon>
        <taxon>Tracheophyta</taxon>
        <taxon>Spermatophyta</taxon>
        <taxon>Magnoliopsida</taxon>
        <taxon>Liliopsida</taxon>
        <taxon>Poales</taxon>
        <taxon>Poaceae</taxon>
        <taxon>BOP clade</taxon>
        <taxon>Pooideae</taxon>
        <taxon>Triticodae</taxon>
        <taxon>Triticeae</taxon>
        <taxon>Triticinae</taxon>
        <taxon>Triticum</taxon>
    </lineage>
</organism>
<evidence type="ECO:0000313" key="13">
    <source>
        <dbReference type="Proteomes" id="UP000019116"/>
    </source>
</evidence>
<dbReference type="Proteomes" id="UP000019116">
    <property type="component" value="Chromosome 1D"/>
</dbReference>
<evidence type="ECO:0000256" key="7">
    <source>
        <dbReference type="ARBA" id="ARBA00047899"/>
    </source>
</evidence>
<comment type="catalytic activity">
    <reaction evidence="7">
        <text>L-threonyl-[protein] + ATP = O-phospho-L-threonyl-[protein] + ADP + H(+)</text>
        <dbReference type="Rhea" id="RHEA:46608"/>
        <dbReference type="Rhea" id="RHEA-COMP:11060"/>
        <dbReference type="Rhea" id="RHEA-COMP:11605"/>
        <dbReference type="ChEBI" id="CHEBI:15378"/>
        <dbReference type="ChEBI" id="CHEBI:30013"/>
        <dbReference type="ChEBI" id="CHEBI:30616"/>
        <dbReference type="ChEBI" id="CHEBI:61977"/>
        <dbReference type="ChEBI" id="CHEBI:456216"/>
        <dbReference type="EC" id="2.7.11.1"/>
    </reaction>
</comment>
<dbReference type="Gramene" id="TraesCS1D03G0976400.1">
    <property type="protein sequence ID" value="TraesCS1D03G0976400.1.CDS"/>
    <property type="gene ID" value="TraesCS1D03G0976400"/>
</dbReference>
<keyword evidence="2 10" id="KW-0723">Serine/threonine-protein kinase</keyword>
<dbReference type="SUPFAM" id="SSF56112">
    <property type="entry name" value="Protein kinase-like (PK-like)"/>
    <property type="match status" value="1"/>
</dbReference>
<dbReference type="PIRSF" id="PIRSF000654">
    <property type="entry name" value="Integrin-linked_kinase"/>
    <property type="match status" value="1"/>
</dbReference>
<dbReference type="Gramene" id="TraesROB_scaffold_011440_01G000600.1">
    <property type="protein sequence ID" value="TraesROB_scaffold_011440_01G000600.1"/>
    <property type="gene ID" value="TraesROB_scaffold_011440_01G000600"/>
</dbReference>
<dbReference type="PROSITE" id="PS00108">
    <property type="entry name" value="PROTEIN_KINASE_ST"/>
    <property type="match status" value="1"/>
</dbReference>
<dbReference type="PROSITE" id="PS00107">
    <property type="entry name" value="PROTEIN_KINASE_ATP"/>
    <property type="match status" value="1"/>
</dbReference>
<dbReference type="InterPro" id="IPR008271">
    <property type="entry name" value="Ser/Thr_kinase_AS"/>
</dbReference>
<dbReference type="OrthoDB" id="601334at2759"/>
<dbReference type="InterPro" id="IPR000719">
    <property type="entry name" value="Prot_kinase_dom"/>
</dbReference>
<feature type="domain" description="Protein kinase" evidence="11">
    <location>
        <begin position="36"/>
        <end position="305"/>
    </location>
</feature>
<dbReference type="EnsemblPlants" id="TraesCS1D02G423700.1">
    <property type="protein sequence ID" value="TraesCS1D02G423700.1"/>
    <property type="gene ID" value="TraesCS1D02G423700"/>
</dbReference>
<protein>
    <recommendedName>
        <fullName evidence="1">non-specific serine/threonine protein kinase</fullName>
        <ecNumber evidence="1">2.7.11.1</ecNumber>
    </recommendedName>
</protein>
<dbReference type="GO" id="GO:0004674">
    <property type="term" value="F:protein serine/threonine kinase activity"/>
    <property type="evidence" value="ECO:0007669"/>
    <property type="project" value="UniProtKB-KW"/>
</dbReference>
<feature type="binding site" evidence="9">
    <location>
        <position position="63"/>
    </location>
    <ligand>
        <name>ATP</name>
        <dbReference type="ChEBI" id="CHEBI:30616"/>
    </ligand>
</feature>
<dbReference type="Gramene" id="TraesCAD_scaffold_013510_01G000300.1">
    <property type="protein sequence ID" value="TraesCAD_scaffold_013510_01G000300.1"/>
    <property type="gene ID" value="TraesCAD_scaffold_013510_01G000300"/>
</dbReference>
<evidence type="ECO:0000256" key="3">
    <source>
        <dbReference type="ARBA" id="ARBA00022679"/>
    </source>
</evidence>
<evidence type="ECO:0000256" key="10">
    <source>
        <dbReference type="RuleBase" id="RU000304"/>
    </source>
</evidence>
<dbReference type="Gramene" id="TraesWEE_scaffold_016747_01G000600.1">
    <property type="protein sequence ID" value="TraesWEE_scaffold_016747_01G000600.1"/>
    <property type="gene ID" value="TraesWEE_scaffold_016747_01G000600"/>
</dbReference>
<reference evidence="12" key="1">
    <citation type="submission" date="2018-08" db="EMBL/GenBank/DDBJ databases">
        <authorList>
            <person name="Rossello M."/>
        </authorList>
    </citation>
    <scope>NUCLEOTIDE SEQUENCE [LARGE SCALE GENOMIC DNA]</scope>
    <source>
        <strain evidence="12">cv. Chinese Spring</strain>
    </source>
</reference>
<keyword evidence="6 9" id="KW-0067">ATP-binding</keyword>
<dbReference type="Gramene" id="TraesKAR1D01G0347290.1">
    <property type="protein sequence ID" value="cds.TraesKAR1D01G0347290.1"/>
    <property type="gene ID" value="TraesKAR1D01G0347290"/>
</dbReference>
<evidence type="ECO:0000256" key="5">
    <source>
        <dbReference type="ARBA" id="ARBA00022777"/>
    </source>
</evidence>
<dbReference type="Pfam" id="PF00069">
    <property type="entry name" value="Pkinase"/>
    <property type="match status" value="1"/>
</dbReference>